<feature type="signal peptide" evidence="1">
    <location>
        <begin position="1"/>
        <end position="25"/>
    </location>
</feature>
<evidence type="ECO:0000313" key="2">
    <source>
        <dbReference type="EMBL" id="KRG19013.1"/>
    </source>
</evidence>
<name>A0A0Q9YEV9_9GAMM</name>
<reference evidence="3" key="2">
    <citation type="journal article" date="2016" name="Genome Announc.">
        <title>Draft Genome Sequences of Two Novel Amoeba-Resistant Intranuclear Bacteria, 'Candidatus Berkiella cookevillensis' and 'Candidatus Berkiella aquae'.</title>
        <authorList>
            <person name="Mehari Y.T."/>
            <person name="Arivett B.A."/>
            <person name="Farone A.L."/>
            <person name="Gunderson J.H."/>
            <person name="Farone M.B."/>
        </authorList>
    </citation>
    <scope>NUCLEOTIDE SEQUENCE</scope>
    <source>
        <strain evidence="3">CC99</strain>
    </source>
</reference>
<reference evidence="3" key="3">
    <citation type="submission" date="2021-06" db="EMBL/GenBank/DDBJ databases">
        <title>Genomic Description and Analysis of Intracellular Bacteria, Candidatus Berkiella cookevillensis and Candidatus Berkiella aquae.</title>
        <authorList>
            <person name="Kidane D.T."/>
            <person name="Mehari Y.T."/>
            <person name="Rice F.C."/>
            <person name="Arivett B.A."/>
            <person name="Farone A.L."/>
            <person name="Berk S.G."/>
            <person name="Farone M.B."/>
        </authorList>
    </citation>
    <scope>NUCLEOTIDE SEQUENCE</scope>
    <source>
        <strain evidence="3">CC99</strain>
    </source>
</reference>
<protein>
    <recommendedName>
        <fullName evidence="5">Outer membrane protein beta-barrel domain-containing protein</fullName>
    </recommendedName>
</protein>
<dbReference type="EMBL" id="LKHV01000004">
    <property type="protein sequence ID" value="KRG19013.1"/>
    <property type="molecule type" value="Genomic_DNA"/>
</dbReference>
<dbReference type="RefSeq" id="WP_057624129.1">
    <property type="nucleotide sequence ID" value="NZ_LKHV02000001.1"/>
</dbReference>
<keyword evidence="1" id="KW-0732">Signal</keyword>
<organism evidence="2">
    <name type="scientific">Candidatus Berkiella cookevillensis</name>
    <dbReference type="NCBI Taxonomy" id="437022"/>
    <lineage>
        <taxon>Bacteria</taxon>
        <taxon>Pseudomonadati</taxon>
        <taxon>Pseudomonadota</taxon>
        <taxon>Gammaproteobacteria</taxon>
        <taxon>Candidatus Berkiellales</taxon>
        <taxon>Candidatus Berkiellaceae</taxon>
        <taxon>Candidatus Berkiella</taxon>
    </lineage>
</organism>
<evidence type="ECO:0000313" key="3">
    <source>
        <dbReference type="EMBL" id="MCS5709364.1"/>
    </source>
</evidence>
<sequence>MINLKQGCLLALTLTALLSVNTAFSFAPLNAKPFLSADIGYRDLDFQDDQGGNVFKSSLPQTSVQVGLRFWDFFGFQFGYERTRRDGKTARIGPNEIVLGRHIPANGSEHHSTESGLQGQYFDLLAFVPTHPMTHLEFVFGLGIMRSKLLHNDLVVGRNDDTLLAPESRTFRQKKTHTRVFGGIQKLFDVQQQNRFIKQAGLRALVTWENTSQHKAQPPLEIQDSFATAKNSYVFSLGVIVSA</sequence>
<evidence type="ECO:0000256" key="1">
    <source>
        <dbReference type="SAM" id="SignalP"/>
    </source>
</evidence>
<reference evidence="2" key="1">
    <citation type="submission" date="2015-09" db="EMBL/GenBank/DDBJ databases">
        <title>Draft Genome Sequences of Two Novel Amoeba-resistant Intranuclear Bacteria, Candidatus Berkiella cookevillensis and Candidatus Berkiella aquae.</title>
        <authorList>
            <person name="Mehari Y.T."/>
            <person name="Arivett B.A."/>
            <person name="Farone A.L."/>
            <person name="Gunderson J.H."/>
            <person name="Farone M.B."/>
        </authorList>
    </citation>
    <scope>NUCLEOTIDE SEQUENCE [LARGE SCALE GENOMIC DNA]</scope>
    <source>
        <strain evidence="2">CC99</strain>
    </source>
</reference>
<evidence type="ECO:0008006" key="5">
    <source>
        <dbReference type="Google" id="ProtNLM"/>
    </source>
</evidence>
<gene>
    <name evidence="2" type="ORF">CC99x_01003</name>
    <name evidence="3" type="ORF">CC99x_010655</name>
</gene>
<dbReference type="AlphaFoldDB" id="A0A0Q9YEV9"/>
<comment type="caution">
    <text evidence="2">The sequence shown here is derived from an EMBL/GenBank/DDBJ whole genome shotgun (WGS) entry which is preliminary data.</text>
</comment>
<evidence type="ECO:0000313" key="4">
    <source>
        <dbReference type="Proteomes" id="UP000051494"/>
    </source>
</evidence>
<keyword evidence="4" id="KW-1185">Reference proteome</keyword>
<proteinExistence type="predicted"/>
<accession>A0A0Q9YEV9</accession>
<dbReference type="Proteomes" id="UP000051494">
    <property type="component" value="Unassembled WGS sequence"/>
</dbReference>
<dbReference type="EMBL" id="LKHV02000001">
    <property type="protein sequence ID" value="MCS5709364.1"/>
    <property type="molecule type" value="Genomic_DNA"/>
</dbReference>
<feature type="chain" id="PRO_5043129653" description="Outer membrane protein beta-barrel domain-containing protein" evidence="1">
    <location>
        <begin position="26"/>
        <end position="243"/>
    </location>
</feature>